<dbReference type="EMBL" id="BGPR01000010">
    <property type="protein sequence ID" value="GBL76607.1"/>
    <property type="molecule type" value="Genomic_DNA"/>
</dbReference>
<proteinExistence type="predicted"/>
<dbReference type="Gene3D" id="3.30.420.10">
    <property type="entry name" value="Ribonuclease H-like superfamily/Ribonuclease H"/>
    <property type="match status" value="1"/>
</dbReference>
<dbReference type="Proteomes" id="UP000499080">
    <property type="component" value="Unassembled WGS sequence"/>
</dbReference>
<organism evidence="1 2">
    <name type="scientific">Araneus ventricosus</name>
    <name type="common">Orbweaver spider</name>
    <name type="synonym">Epeira ventricosa</name>
    <dbReference type="NCBI Taxonomy" id="182803"/>
    <lineage>
        <taxon>Eukaryota</taxon>
        <taxon>Metazoa</taxon>
        <taxon>Ecdysozoa</taxon>
        <taxon>Arthropoda</taxon>
        <taxon>Chelicerata</taxon>
        <taxon>Arachnida</taxon>
        <taxon>Araneae</taxon>
        <taxon>Araneomorphae</taxon>
        <taxon>Entelegynae</taxon>
        <taxon>Araneoidea</taxon>
        <taxon>Araneidae</taxon>
        <taxon>Araneus</taxon>
    </lineage>
</organism>
<reference evidence="1 2" key="1">
    <citation type="journal article" date="2019" name="Sci. Rep.">
        <title>Orb-weaving spider Araneus ventricosus genome elucidates the spidroin gene catalogue.</title>
        <authorList>
            <person name="Kono N."/>
            <person name="Nakamura H."/>
            <person name="Ohtoshi R."/>
            <person name="Moran D.A.P."/>
            <person name="Shinohara A."/>
            <person name="Yoshida Y."/>
            <person name="Fujiwara M."/>
            <person name="Mori M."/>
            <person name="Tomita M."/>
            <person name="Arakawa K."/>
        </authorList>
    </citation>
    <scope>NUCLEOTIDE SEQUENCE [LARGE SCALE GENOMIC DNA]</scope>
</reference>
<dbReference type="InterPro" id="IPR036397">
    <property type="entry name" value="RNaseH_sf"/>
</dbReference>
<keyword evidence="2" id="KW-1185">Reference proteome</keyword>
<comment type="caution">
    <text evidence="1">The sequence shown here is derived from an EMBL/GenBank/DDBJ whole genome shotgun (WGS) entry which is preliminary data.</text>
</comment>
<evidence type="ECO:0000313" key="1">
    <source>
        <dbReference type="EMBL" id="GBL76607.1"/>
    </source>
</evidence>
<accession>A0A4Y2AAL4</accession>
<sequence>MACSAYDTTFGFTKLLGILKTRTILNHLSLFVSKNQTHCDTHLPLFLLAYRSVVDEVIGFTSSEILFIRTLRLPCDILFGRLSDTPTSKNEYMNNLEFHVTSRLVGKATNTEVLKRV</sequence>
<evidence type="ECO:0000313" key="2">
    <source>
        <dbReference type="Proteomes" id="UP000499080"/>
    </source>
</evidence>
<name>A0A4Y2AAL4_ARAVE</name>
<protein>
    <submittedName>
        <fullName evidence="1">Uncharacterized protein</fullName>
    </submittedName>
</protein>
<dbReference type="AlphaFoldDB" id="A0A4Y2AAL4"/>
<dbReference type="OrthoDB" id="6537797at2759"/>
<dbReference type="GO" id="GO:0003676">
    <property type="term" value="F:nucleic acid binding"/>
    <property type="evidence" value="ECO:0007669"/>
    <property type="project" value="InterPro"/>
</dbReference>
<gene>
    <name evidence="1" type="ORF">AVEN_53327_1</name>
</gene>